<protein>
    <submittedName>
        <fullName evidence="1">Putative AlkP superfamily pyrophosphatase or phosphodiesterase</fullName>
    </submittedName>
</protein>
<dbReference type="InterPro" id="IPR002591">
    <property type="entry name" value="Phosphodiest/P_Trfase"/>
</dbReference>
<dbReference type="EMBL" id="QTUA01000001">
    <property type="protein sequence ID" value="REF31393.1"/>
    <property type="molecule type" value="Genomic_DNA"/>
</dbReference>
<accession>A0A3D9USC1</accession>
<evidence type="ECO:0000313" key="1">
    <source>
        <dbReference type="EMBL" id="REF31393.1"/>
    </source>
</evidence>
<dbReference type="Pfam" id="PF01663">
    <property type="entry name" value="Phosphodiest"/>
    <property type="match status" value="1"/>
</dbReference>
<sequence length="383" mass="39870">MSSAGSSAGSSALPPAPGYGAGDLAGVLPSVAASLGVKGFTGALPQARGAVVVLVDGLGLELLRARSGHAPFLRSLLPESTPATAGFPATTATSMGTFGTGLPPGAHGLLGYQVVDPDTGQLFNELSWEDGPDPRTWQRETTVFERVAAAGIATTMVANDYFEGSGLTTAALRGADFATAATLAQRVDLVLARLRQQPRSLTYLYWGNLDRTGHEHGCGSWEWVDELEAVDAELQRLAQGLPAGVSLTVTADHGMIDVPADNKVDIAFDDELAAGVRVTGGEMRALQLYCEPGATDDVLATWTARLGEQGWVLPMADAVSRGLFGPVQPHIAPRLGDVLVAMDGPYGYWDSRVMTTTVGGLIGQHGSLTSAEMAVPVLHRPAD</sequence>
<dbReference type="GO" id="GO:0016787">
    <property type="term" value="F:hydrolase activity"/>
    <property type="evidence" value="ECO:0007669"/>
    <property type="project" value="UniProtKB-ARBA"/>
</dbReference>
<organism evidence="1 2">
    <name type="scientific">Calidifontibacter indicus</name>
    <dbReference type="NCBI Taxonomy" id="419650"/>
    <lineage>
        <taxon>Bacteria</taxon>
        <taxon>Bacillati</taxon>
        <taxon>Actinomycetota</taxon>
        <taxon>Actinomycetes</taxon>
        <taxon>Micrococcales</taxon>
        <taxon>Dermacoccaceae</taxon>
        <taxon>Calidifontibacter</taxon>
    </lineage>
</organism>
<dbReference type="InterPro" id="IPR017850">
    <property type="entry name" value="Alkaline_phosphatase_core_sf"/>
</dbReference>
<dbReference type="RefSeq" id="WP_245950212.1">
    <property type="nucleotide sequence ID" value="NZ_QTUA01000001.1"/>
</dbReference>
<name>A0A3D9USC1_9MICO</name>
<evidence type="ECO:0000313" key="2">
    <source>
        <dbReference type="Proteomes" id="UP000256253"/>
    </source>
</evidence>
<gene>
    <name evidence="1" type="ORF">DFJ65_2460</name>
</gene>
<dbReference type="SUPFAM" id="SSF53649">
    <property type="entry name" value="Alkaline phosphatase-like"/>
    <property type="match status" value="1"/>
</dbReference>
<keyword evidence="2" id="KW-1185">Reference proteome</keyword>
<dbReference type="PANTHER" id="PTHR10151:SF120">
    <property type="entry name" value="BIS(5'-ADENOSYL)-TRIPHOSPHATASE"/>
    <property type="match status" value="1"/>
</dbReference>
<dbReference type="PANTHER" id="PTHR10151">
    <property type="entry name" value="ECTONUCLEOTIDE PYROPHOSPHATASE/PHOSPHODIESTERASE"/>
    <property type="match status" value="1"/>
</dbReference>
<proteinExistence type="predicted"/>
<reference evidence="1 2" key="1">
    <citation type="submission" date="2018-08" db="EMBL/GenBank/DDBJ databases">
        <title>Sequencing the genomes of 1000 actinobacteria strains.</title>
        <authorList>
            <person name="Klenk H.-P."/>
        </authorList>
    </citation>
    <scope>NUCLEOTIDE SEQUENCE [LARGE SCALE GENOMIC DNA]</scope>
    <source>
        <strain evidence="1 2">DSM 22967</strain>
    </source>
</reference>
<dbReference type="AlphaFoldDB" id="A0A3D9USC1"/>
<comment type="caution">
    <text evidence="1">The sequence shown here is derived from an EMBL/GenBank/DDBJ whole genome shotgun (WGS) entry which is preliminary data.</text>
</comment>
<dbReference type="Proteomes" id="UP000256253">
    <property type="component" value="Unassembled WGS sequence"/>
</dbReference>
<dbReference type="Gene3D" id="3.40.720.10">
    <property type="entry name" value="Alkaline Phosphatase, subunit A"/>
    <property type="match status" value="1"/>
</dbReference>